<evidence type="ECO:0000313" key="2">
    <source>
        <dbReference type="EMBL" id="BBX38022.1"/>
    </source>
</evidence>
<feature type="region of interest" description="Disordered" evidence="1">
    <location>
        <begin position="1"/>
        <end position="108"/>
    </location>
</feature>
<gene>
    <name evidence="2" type="ORF">MMAGJ_73040</name>
</gene>
<evidence type="ECO:0000256" key="1">
    <source>
        <dbReference type="SAM" id="MobiDB-lite"/>
    </source>
</evidence>
<accession>A0ABN5YLB9</accession>
<reference evidence="2 3" key="1">
    <citation type="journal article" date="2019" name="Emerg. Microbes Infect.">
        <title>Comprehensive subspecies identification of 175 nontuberculous mycobacteria species based on 7547 genomic profiles.</title>
        <authorList>
            <person name="Matsumoto Y."/>
            <person name="Kinjo T."/>
            <person name="Motooka D."/>
            <person name="Nabeya D."/>
            <person name="Jung N."/>
            <person name="Uechi K."/>
            <person name="Horii T."/>
            <person name="Iida T."/>
            <person name="Fujita J."/>
            <person name="Nakamura S."/>
        </authorList>
    </citation>
    <scope>NUCLEOTIDE SEQUENCE [LARGE SCALE GENOMIC DNA]</scope>
    <source>
        <strain evidence="2 3">JCM 12375</strain>
    </source>
</reference>
<name>A0ABN5YLB9_MYCME</name>
<feature type="compositionally biased region" description="Pro residues" evidence="1">
    <location>
        <begin position="63"/>
        <end position="74"/>
    </location>
</feature>
<feature type="compositionally biased region" description="Acidic residues" evidence="1">
    <location>
        <begin position="9"/>
        <end position="18"/>
    </location>
</feature>
<feature type="compositionally biased region" description="Basic and acidic residues" evidence="1">
    <location>
        <begin position="19"/>
        <end position="47"/>
    </location>
</feature>
<dbReference type="Proteomes" id="UP000465622">
    <property type="component" value="Chromosome"/>
</dbReference>
<proteinExistence type="predicted"/>
<keyword evidence="3" id="KW-1185">Reference proteome</keyword>
<sequence length="108" mass="11281">MAGTKVDEPLDVEFDDIDPDAKPEPDLKTDPNDEPKTEPKSEPKADPKPAGGGGDPKTATPAPDAPTPDTPADPPSRLLASGSATGSASRRKNWARSRPSRGRAQRAS</sequence>
<dbReference type="RefSeq" id="WP_163642434.1">
    <property type="nucleotide sequence ID" value="NZ_AP022567.1"/>
</dbReference>
<evidence type="ECO:0000313" key="3">
    <source>
        <dbReference type="Proteomes" id="UP000465622"/>
    </source>
</evidence>
<dbReference type="EMBL" id="AP022567">
    <property type="protein sequence ID" value="BBX38022.1"/>
    <property type="molecule type" value="Genomic_DNA"/>
</dbReference>
<feature type="compositionally biased region" description="Low complexity" evidence="1">
    <location>
        <begin position="75"/>
        <end position="88"/>
    </location>
</feature>
<organism evidence="2 3">
    <name type="scientific">Mycolicibacterium mageritense</name>
    <name type="common">Mycobacterium mageritense</name>
    <dbReference type="NCBI Taxonomy" id="53462"/>
    <lineage>
        <taxon>Bacteria</taxon>
        <taxon>Bacillati</taxon>
        <taxon>Actinomycetota</taxon>
        <taxon>Actinomycetes</taxon>
        <taxon>Mycobacteriales</taxon>
        <taxon>Mycobacteriaceae</taxon>
        <taxon>Mycolicibacterium</taxon>
    </lineage>
</organism>
<protein>
    <submittedName>
        <fullName evidence="2">Uncharacterized protein</fullName>
    </submittedName>
</protein>
<feature type="compositionally biased region" description="Basic residues" evidence="1">
    <location>
        <begin position="89"/>
        <end position="108"/>
    </location>
</feature>